<evidence type="ECO:0000256" key="1">
    <source>
        <dbReference type="SAM" id="MobiDB-lite"/>
    </source>
</evidence>
<reference evidence="2" key="1">
    <citation type="journal article" date="2022" name="bioRxiv">
        <title>Sequencing and chromosome-scale assembly of the giantPleurodeles waltlgenome.</title>
        <authorList>
            <person name="Brown T."/>
            <person name="Elewa A."/>
            <person name="Iarovenko S."/>
            <person name="Subramanian E."/>
            <person name="Araus A.J."/>
            <person name="Petzold A."/>
            <person name="Susuki M."/>
            <person name="Suzuki K.-i.T."/>
            <person name="Hayashi T."/>
            <person name="Toyoda A."/>
            <person name="Oliveira C."/>
            <person name="Osipova E."/>
            <person name="Leigh N.D."/>
            <person name="Simon A."/>
            <person name="Yun M.H."/>
        </authorList>
    </citation>
    <scope>NUCLEOTIDE SEQUENCE</scope>
    <source>
        <strain evidence="2">20211129_DDA</strain>
        <tissue evidence="2">Liver</tissue>
    </source>
</reference>
<feature type="region of interest" description="Disordered" evidence="1">
    <location>
        <begin position="1"/>
        <end position="22"/>
    </location>
</feature>
<accession>A0AAV7MXL3</accession>
<organism evidence="2 3">
    <name type="scientific">Pleurodeles waltl</name>
    <name type="common">Iberian ribbed newt</name>
    <dbReference type="NCBI Taxonomy" id="8319"/>
    <lineage>
        <taxon>Eukaryota</taxon>
        <taxon>Metazoa</taxon>
        <taxon>Chordata</taxon>
        <taxon>Craniata</taxon>
        <taxon>Vertebrata</taxon>
        <taxon>Euteleostomi</taxon>
        <taxon>Amphibia</taxon>
        <taxon>Batrachia</taxon>
        <taxon>Caudata</taxon>
        <taxon>Salamandroidea</taxon>
        <taxon>Salamandridae</taxon>
        <taxon>Pleurodelinae</taxon>
        <taxon>Pleurodeles</taxon>
    </lineage>
</organism>
<keyword evidence="3" id="KW-1185">Reference proteome</keyword>
<proteinExistence type="predicted"/>
<evidence type="ECO:0000313" key="2">
    <source>
        <dbReference type="EMBL" id="KAJ1107179.1"/>
    </source>
</evidence>
<dbReference type="EMBL" id="JANPWB010000013">
    <property type="protein sequence ID" value="KAJ1107179.1"/>
    <property type="molecule type" value="Genomic_DNA"/>
</dbReference>
<protein>
    <submittedName>
        <fullName evidence="2">Uncharacterized protein</fullName>
    </submittedName>
</protein>
<dbReference type="AlphaFoldDB" id="A0AAV7MXL3"/>
<name>A0AAV7MXL3_PLEWA</name>
<dbReference type="Proteomes" id="UP001066276">
    <property type="component" value="Chromosome 9"/>
</dbReference>
<comment type="caution">
    <text evidence="2">The sequence shown here is derived from an EMBL/GenBank/DDBJ whole genome shotgun (WGS) entry which is preliminary data.</text>
</comment>
<gene>
    <name evidence="2" type="ORF">NDU88_004572</name>
</gene>
<evidence type="ECO:0000313" key="3">
    <source>
        <dbReference type="Proteomes" id="UP001066276"/>
    </source>
</evidence>
<feature type="compositionally biased region" description="Polar residues" evidence="1">
    <location>
        <begin position="10"/>
        <end position="22"/>
    </location>
</feature>
<sequence length="119" mass="13294">MDSLPELMHSLSSGEKITASPNRNNAARLLEWRSTQHQHCDWNFDAQPTGLMHRRAGTTHPDFLREESTQHQPCDRNSAPLPTGLTQQLCLRPAQPGFPHIVPGVQNTPQCEEDSSQCA</sequence>